<organism evidence="2 3">
    <name type="scientific">Lentilactobacillus curieae</name>
    <dbReference type="NCBI Taxonomy" id="1138822"/>
    <lineage>
        <taxon>Bacteria</taxon>
        <taxon>Bacillati</taxon>
        <taxon>Bacillota</taxon>
        <taxon>Bacilli</taxon>
        <taxon>Lactobacillales</taxon>
        <taxon>Lactobacillaceae</taxon>
        <taxon>Lentilactobacillus</taxon>
    </lineage>
</organism>
<reference evidence="2 3" key="1">
    <citation type="journal article" date="2015" name="Genome Announc.">
        <title>Genome Sequence of Lactobacillus curieae CCTCC M 2011381T, a Novel Producer of Gamma-aminobutyric Acid.</title>
        <authorList>
            <person name="Wang Y."/>
            <person name="Wang Y."/>
            <person name="Lang C."/>
            <person name="Wei D."/>
            <person name="Xu P."/>
            <person name="Xie J."/>
        </authorList>
    </citation>
    <scope>NUCLEOTIDE SEQUENCE [LARGE SCALE GENOMIC DNA]</scope>
    <source>
        <strain evidence="2 3">CCTCC M 2011381</strain>
    </source>
</reference>
<keyword evidence="3" id="KW-1185">Reference proteome</keyword>
<dbReference type="eggNOG" id="COG1388">
    <property type="taxonomic scope" value="Bacteria"/>
</dbReference>
<dbReference type="EMBL" id="CP018906">
    <property type="protein sequence ID" value="AQW20867.1"/>
    <property type="molecule type" value="Genomic_DNA"/>
</dbReference>
<evidence type="ECO:0000313" key="3">
    <source>
        <dbReference type="Proteomes" id="UP000030361"/>
    </source>
</evidence>
<sequence>MNFKKLVVVLMSALTLFGTFESVVTPDVASAKTSKVYKSNLSKANQKAKAWIAYRESRGSYKVRNGQYIGRYQLSAAYLHGDWSKTNQEKTADRYVKNRYGSWVNAKRHWLSHGWY</sequence>
<proteinExistence type="predicted"/>
<dbReference type="KEGG" id="lcu:PL11_002530"/>
<evidence type="ECO:0000313" key="2">
    <source>
        <dbReference type="EMBL" id="AQW20867.1"/>
    </source>
</evidence>
<keyword evidence="1" id="KW-0732">Signal</keyword>
<feature type="signal peptide" evidence="1">
    <location>
        <begin position="1"/>
        <end position="21"/>
    </location>
</feature>
<evidence type="ECO:0000256" key="1">
    <source>
        <dbReference type="SAM" id="SignalP"/>
    </source>
</evidence>
<dbReference type="RefSeq" id="WP_035166136.1">
    <property type="nucleotide sequence ID" value="NZ_CP018906.1"/>
</dbReference>
<dbReference type="AlphaFoldDB" id="A0A1S6QGX7"/>
<name>A0A1S6QGX7_9LACO</name>
<gene>
    <name evidence="2" type="ORF">PL11_002530</name>
</gene>
<dbReference type="Proteomes" id="UP000030361">
    <property type="component" value="Chromosome"/>
</dbReference>
<feature type="chain" id="PRO_5039059848" evidence="1">
    <location>
        <begin position="22"/>
        <end position="116"/>
    </location>
</feature>
<accession>A0A1S6QGX7</accession>
<dbReference type="OrthoDB" id="117366at2"/>
<protein>
    <submittedName>
        <fullName evidence="2">Aggregation promoting factor surface protein</fullName>
    </submittedName>
</protein>